<gene>
    <name evidence="1" type="ORF">ELG94_03780</name>
</gene>
<sequence length="153" mass="17175">MDEEEDCMTIEDIIETLEKTDMPDSRIDAFITCAFLLKQLRPAEPNDFDGPNDYLPSSIKSEHGFLMARPFTHDVNHAIDLCREVRPDAVWHLARGRQTPDDSLYGAQLREIKESESVLGEAESNHAALALTLAALRAHVRQEDEKRAGDEGA</sequence>
<dbReference type="AlphaFoldDB" id="A0AAE8Q9Z2"/>
<protein>
    <submittedName>
        <fullName evidence="1">Uncharacterized protein</fullName>
    </submittedName>
</protein>
<reference evidence="1 2" key="1">
    <citation type="submission" date="2019-02" db="EMBL/GenBank/DDBJ databases">
        <title>The genomic architecture of introgression among sibling species of bacteria.</title>
        <authorList>
            <person name="Cavassim M.I.A."/>
            <person name="Moeskjaer S."/>
            <person name="Moslemi C."/>
            <person name="Fields B."/>
            <person name="Bachmann A."/>
            <person name="Vilhjalmsson B."/>
            <person name="Schierup M.H."/>
            <person name="Young J.P.W."/>
            <person name="Andersen S.U."/>
        </authorList>
    </citation>
    <scope>NUCLEOTIDE SEQUENCE [LARGE SCALE GENOMIC DNA]</scope>
    <source>
        <strain evidence="1 2">SM42</strain>
    </source>
</reference>
<evidence type="ECO:0000313" key="2">
    <source>
        <dbReference type="Proteomes" id="UP000291892"/>
    </source>
</evidence>
<comment type="caution">
    <text evidence="1">The sequence shown here is derived from an EMBL/GenBank/DDBJ whole genome shotgun (WGS) entry which is preliminary data.</text>
</comment>
<dbReference type="RefSeq" id="WP_130686025.1">
    <property type="nucleotide sequence ID" value="NZ_PQIE02000001.1"/>
</dbReference>
<dbReference type="EMBL" id="SIKX01000001">
    <property type="protein sequence ID" value="TBF17570.1"/>
    <property type="molecule type" value="Genomic_DNA"/>
</dbReference>
<dbReference type="Proteomes" id="UP000291892">
    <property type="component" value="Unassembled WGS sequence"/>
</dbReference>
<accession>A0AAE8Q9Z2</accession>
<evidence type="ECO:0000313" key="1">
    <source>
        <dbReference type="EMBL" id="TBF17570.1"/>
    </source>
</evidence>
<name>A0AAE8Q9Z2_9HYPH</name>
<organism evidence="1 2">
    <name type="scientific">Rhizobium ruizarguesonis</name>
    <dbReference type="NCBI Taxonomy" id="2081791"/>
    <lineage>
        <taxon>Bacteria</taxon>
        <taxon>Pseudomonadati</taxon>
        <taxon>Pseudomonadota</taxon>
        <taxon>Alphaproteobacteria</taxon>
        <taxon>Hyphomicrobiales</taxon>
        <taxon>Rhizobiaceae</taxon>
        <taxon>Rhizobium/Agrobacterium group</taxon>
        <taxon>Rhizobium</taxon>
    </lineage>
</organism>
<proteinExistence type="predicted"/>